<keyword evidence="4" id="KW-0808">Transferase</keyword>
<dbReference type="EC" id="2.7.13.3" evidence="2"/>
<feature type="transmembrane region" description="Helical" evidence="9">
    <location>
        <begin position="33"/>
        <end position="48"/>
    </location>
</feature>
<keyword evidence="8" id="KW-0902">Two-component regulatory system</keyword>
<dbReference type="SUPFAM" id="SSF55874">
    <property type="entry name" value="ATPase domain of HSP90 chaperone/DNA topoisomerase II/histidine kinase"/>
    <property type="match status" value="1"/>
</dbReference>
<comment type="catalytic activity">
    <reaction evidence="1">
        <text>ATP + protein L-histidine = ADP + protein N-phospho-L-histidine.</text>
        <dbReference type="EC" id="2.7.13.3"/>
    </reaction>
</comment>
<dbReference type="GO" id="GO:0016020">
    <property type="term" value="C:membrane"/>
    <property type="evidence" value="ECO:0007669"/>
    <property type="project" value="InterPro"/>
</dbReference>
<evidence type="ECO:0000256" key="2">
    <source>
        <dbReference type="ARBA" id="ARBA00012438"/>
    </source>
</evidence>
<dbReference type="InterPro" id="IPR050482">
    <property type="entry name" value="Sensor_HK_TwoCompSys"/>
</dbReference>
<feature type="domain" description="DUF7134" evidence="12">
    <location>
        <begin position="3"/>
        <end position="147"/>
    </location>
</feature>
<dbReference type="PANTHER" id="PTHR24421">
    <property type="entry name" value="NITRATE/NITRITE SENSOR PROTEIN NARX-RELATED"/>
    <property type="match status" value="1"/>
</dbReference>
<dbReference type="GO" id="GO:0046983">
    <property type="term" value="F:protein dimerization activity"/>
    <property type="evidence" value="ECO:0007669"/>
    <property type="project" value="InterPro"/>
</dbReference>
<accession>A0A8J3VEX5</accession>
<comment type="caution">
    <text evidence="13">The sequence shown here is derived from an EMBL/GenBank/DDBJ whole genome shotgun (WGS) entry which is preliminary data.</text>
</comment>
<keyword evidence="9" id="KW-0812">Transmembrane</keyword>
<dbReference type="CDD" id="cd16917">
    <property type="entry name" value="HATPase_UhpB-NarQ-NarX-like"/>
    <property type="match status" value="1"/>
</dbReference>
<feature type="domain" description="Signal transduction histidine kinase subgroup 3 dimerisation and phosphoacceptor" evidence="11">
    <location>
        <begin position="176"/>
        <end position="241"/>
    </location>
</feature>
<evidence type="ECO:0000259" key="11">
    <source>
        <dbReference type="Pfam" id="PF07730"/>
    </source>
</evidence>
<evidence type="ECO:0000256" key="1">
    <source>
        <dbReference type="ARBA" id="ARBA00000085"/>
    </source>
</evidence>
<dbReference type="Proteomes" id="UP000612899">
    <property type="component" value="Unassembled WGS sequence"/>
</dbReference>
<dbReference type="Pfam" id="PF23539">
    <property type="entry name" value="DUF7134"/>
    <property type="match status" value="1"/>
</dbReference>
<organism evidence="13 14">
    <name type="scientific">Rhizocola hellebori</name>
    <dbReference type="NCBI Taxonomy" id="1392758"/>
    <lineage>
        <taxon>Bacteria</taxon>
        <taxon>Bacillati</taxon>
        <taxon>Actinomycetota</taxon>
        <taxon>Actinomycetes</taxon>
        <taxon>Micromonosporales</taxon>
        <taxon>Micromonosporaceae</taxon>
        <taxon>Rhizocola</taxon>
    </lineage>
</organism>
<name>A0A8J3VEX5_9ACTN</name>
<dbReference type="InterPro" id="IPR011712">
    <property type="entry name" value="Sig_transdc_His_kin_sub3_dim/P"/>
</dbReference>
<dbReference type="GO" id="GO:0005524">
    <property type="term" value="F:ATP binding"/>
    <property type="evidence" value="ECO:0007669"/>
    <property type="project" value="UniProtKB-KW"/>
</dbReference>
<feature type="transmembrane region" description="Helical" evidence="9">
    <location>
        <begin position="100"/>
        <end position="116"/>
    </location>
</feature>
<evidence type="ECO:0000259" key="10">
    <source>
        <dbReference type="Pfam" id="PF02518"/>
    </source>
</evidence>
<evidence type="ECO:0000313" key="13">
    <source>
        <dbReference type="EMBL" id="GIH03985.1"/>
    </source>
</evidence>
<dbReference type="Pfam" id="PF02518">
    <property type="entry name" value="HATPase_c"/>
    <property type="match status" value="1"/>
</dbReference>
<dbReference type="InterPro" id="IPR036890">
    <property type="entry name" value="HATPase_C_sf"/>
</dbReference>
<dbReference type="PANTHER" id="PTHR24421:SF10">
    <property type="entry name" value="NITRATE_NITRITE SENSOR PROTEIN NARQ"/>
    <property type="match status" value="1"/>
</dbReference>
<evidence type="ECO:0000259" key="12">
    <source>
        <dbReference type="Pfam" id="PF23539"/>
    </source>
</evidence>
<dbReference type="EMBL" id="BONY01000010">
    <property type="protein sequence ID" value="GIH03985.1"/>
    <property type="molecule type" value="Genomic_DNA"/>
</dbReference>
<dbReference type="Pfam" id="PF07730">
    <property type="entry name" value="HisKA_3"/>
    <property type="match status" value="1"/>
</dbReference>
<reference evidence="13" key="1">
    <citation type="submission" date="2021-01" db="EMBL/GenBank/DDBJ databases">
        <title>Whole genome shotgun sequence of Rhizocola hellebori NBRC 109834.</title>
        <authorList>
            <person name="Komaki H."/>
            <person name="Tamura T."/>
        </authorList>
    </citation>
    <scope>NUCLEOTIDE SEQUENCE</scope>
    <source>
        <strain evidence="13">NBRC 109834</strain>
    </source>
</reference>
<evidence type="ECO:0000256" key="6">
    <source>
        <dbReference type="ARBA" id="ARBA00022777"/>
    </source>
</evidence>
<evidence type="ECO:0000256" key="7">
    <source>
        <dbReference type="ARBA" id="ARBA00022840"/>
    </source>
</evidence>
<keyword evidence="9" id="KW-1133">Transmembrane helix</keyword>
<dbReference type="RefSeq" id="WP_203907882.1">
    <property type="nucleotide sequence ID" value="NZ_BONY01000010.1"/>
</dbReference>
<evidence type="ECO:0000313" key="14">
    <source>
        <dbReference type="Proteomes" id="UP000612899"/>
    </source>
</evidence>
<feature type="transmembrane region" description="Helical" evidence="9">
    <location>
        <begin position="122"/>
        <end position="141"/>
    </location>
</feature>
<keyword evidence="3" id="KW-0597">Phosphoprotein</keyword>
<protein>
    <recommendedName>
        <fullName evidence="2">histidine kinase</fullName>
        <ecNumber evidence="2">2.7.13.3</ecNumber>
    </recommendedName>
</protein>
<keyword evidence="6 13" id="KW-0418">Kinase</keyword>
<sequence length="382" mass="40654">MRNRRSLAFDALVAAGVAGLATLEILLRQTPRSLAWLGMIMAAALLVRRSRPLWSMGVISVLALMQVLFWPLSYEPLPFDVAVLIGMYSAVKYSRTLRGGLIAGGVVAIGIAIEIMRHASGAWWQLALFYVCVCGGIWLMAYTVRQRAIYVAGLEERAASLEREREHLARIVVADERAAIARELHDVVAHSLAVMVVQADGGRYALDADLEKSRQALATVAETGRAALEDMRRLVGVLRGSADGSPSRRPITLAELDPLVEGARSAGLKVTVANGLGAVDAPAVELAVYRIVQEGLTNVLRHAGPDAAVNLDLRRDGDEVVIILTDTGRGGLLDNEGHGLTGMRERVGVHGGTLLAGPAPAGGWQIRASLPLPVMLPAAVAA</sequence>
<proteinExistence type="predicted"/>
<evidence type="ECO:0000256" key="3">
    <source>
        <dbReference type="ARBA" id="ARBA00022553"/>
    </source>
</evidence>
<feature type="transmembrane region" description="Helical" evidence="9">
    <location>
        <begin position="53"/>
        <end position="71"/>
    </location>
</feature>
<keyword evidence="14" id="KW-1185">Reference proteome</keyword>
<keyword evidence="9" id="KW-0472">Membrane</keyword>
<feature type="domain" description="Histidine kinase/HSP90-like ATPase" evidence="10">
    <location>
        <begin position="285"/>
        <end position="373"/>
    </location>
</feature>
<evidence type="ECO:0000256" key="9">
    <source>
        <dbReference type="SAM" id="Phobius"/>
    </source>
</evidence>
<dbReference type="InterPro" id="IPR055558">
    <property type="entry name" value="DUF7134"/>
</dbReference>
<evidence type="ECO:0000256" key="5">
    <source>
        <dbReference type="ARBA" id="ARBA00022741"/>
    </source>
</evidence>
<feature type="transmembrane region" description="Helical" evidence="9">
    <location>
        <begin position="7"/>
        <end position="27"/>
    </location>
</feature>
<dbReference type="GO" id="GO:0000155">
    <property type="term" value="F:phosphorelay sensor kinase activity"/>
    <property type="evidence" value="ECO:0007669"/>
    <property type="project" value="InterPro"/>
</dbReference>
<gene>
    <name evidence="13" type="ORF">Rhe02_20520</name>
</gene>
<dbReference type="InterPro" id="IPR003594">
    <property type="entry name" value="HATPase_dom"/>
</dbReference>
<keyword evidence="5" id="KW-0547">Nucleotide-binding</keyword>
<dbReference type="AlphaFoldDB" id="A0A8J3VEX5"/>
<dbReference type="Gene3D" id="3.30.565.10">
    <property type="entry name" value="Histidine kinase-like ATPase, C-terminal domain"/>
    <property type="match status" value="1"/>
</dbReference>
<evidence type="ECO:0000256" key="8">
    <source>
        <dbReference type="ARBA" id="ARBA00023012"/>
    </source>
</evidence>
<dbReference type="Gene3D" id="1.20.5.1930">
    <property type="match status" value="1"/>
</dbReference>
<evidence type="ECO:0000256" key="4">
    <source>
        <dbReference type="ARBA" id="ARBA00022679"/>
    </source>
</evidence>
<keyword evidence="7" id="KW-0067">ATP-binding</keyword>